<name>A0A238WP16_9PSEU</name>
<dbReference type="OrthoDB" id="4741753at2"/>
<protein>
    <submittedName>
        <fullName evidence="4">Phospholipid/cholesterol/gamma-HCH transport system substrate-binding protein</fullName>
    </submittedName>
</protein>
<proteinExistence type="predicted"/>
<feature type="transmembrane region" description="Helical" evidence="2">
    <location>
        <begin position="12"/>
        <end position="32"/>
    </location>
</feature>
<feature type="compositionally biased region" description="Basic and acidic residues" evidence="1">
    <location>
        <begin position="327"/>
        <end position="341"/>
    </location>
</feature>
<keyword evidence="2" id="KW-0472">Membrane</keyword>
<dbReference type="EMBL" id="FZNW01000007">
    <property type="protein sequence ID" value="SNR48275.1"/>
    <property type="molecule type" value="Genomic_DNA"/>
</dbReference>
<dbReference type="PANTHER" id="PTHR33371:SF16">
    <property type="entry name" value="MCE-FAMILY PROTEIN MCE3F"/>
    <property type="match status" value="1"/>
</dbReference>
<dbReference type="PROSITE" id="PS51257">
    <property type="entry name" value="PROKAR_LIPOPROTEIN"/>
    <property type="match status" value="1"/>
</dbReference>
<feature type="region of interest" description="Disordered" evidence="1">
    <location>
        <begin position="327"/>
        <end position="400"/>
    </location>
</feature>
<evidence type="ECO:0000259" key="3">
    <source>
        <dbReference type="Pfam" id="PF02470"/>
    </source>
</evidence>
<gene>
    <name evidence="4" type="ORF">SAMN06265360_10741</name>
</gene>
<evidence type="ECO:0000313" key="4">
    <source>
        <dbReference type="EMBL" id="SNR48275.1"/>
    </source>
</evidence>
<feature type="domain" description="Mce/MlaD" evidence="3">
    <location>
        <begin position="44"/>
        <end position="118"/>
    </location>
</feature>
<dbReference type="Proteomes" id="UP000198348">
    <property type="component" value="Unassembled WGS sequence"/>
</dbReference>
<dbReference type="PANTHER" id="PTHR33371">
    <property type="entry name" value="INTERMEMBRANE PHOSPHOLIPID TRANSPORT SYSTEM BINDING PROTEIN MLAD-RELATED"/>
    <property type="match status" value="1"/>
</dbReference>
<feature type="region of interest" description="Disordered" evidence="1">
    <location>
        <begin position="115"/>
        <end position="139"/>
    </location>
</feature>
<evidence type="ECO:0000256" key="2">
    <source>
        <dbReference type="SAM" id="Phobius"/>
    </source>
</evidence>
<reference evidence="4 5" key="1">
    <citation type="submission" date="2017-06" db="EMBL/GenBank/DDBJ databases">
        <authorList>
            <person name="Kim H.J."/>
            <person name="Triplett B.A."/>
        </authorList>
    </citation>
    <scope>NUCLEOTIDE SEQUENCE [LARGE SCALE GENOMIC DNA]</scope>
    <source>
        <strain evidence="4 5">DSM 45207</strain>
    </source>
</reference>
<dbReference type="AlphaFoldDB" id="A0A238WP16"/>
<dbReference type="InterPro" id="IPR052336">
    <property type="entry name" value="MlaD_Phospholipid_Transporter"/>
</dbReference>
<dbReference type="InterPro" id="IPR003399">
    <property type="entry name" value="Mce/MlaD"/>
</dbReference>
<feature type="compositionally biased region" description="Polar residues" evidence="1">
    <location>
        <begin position="366"/>
        <end position="380"/>
    </location>
</feature>
<sequence>MAESRGLRQRLPAGQIALFLAIALACGVYIAVNAVGTDAVMAKDKVTVRMADGGGITPRVPVTYRGVTVGTVSDVRVARGDGVEVELAIRSNADVPADTEVVVAQDTPVALKHIDLRPSSHDPPYLSDGDELGPEDTSRPVPLETVLVNLMRLTDNIDTADVAVIADELAAGLSGTAEELERLGDNSIELVDRFTELEPTASNLIDNTLRFLESSEGTADRLPELTRTLAEATEQVRNQTPHGIELARSVPEVTDEVVPLLRELEPSVSVLLSNLITPAQIVSQRIPALQHGLVVIPDAFSQLAGIADGDRANFEFVTTQGGTCYFPEERRTPTDTSEKEPNLGYHCPPDGPTVRGAANAPGPDAQQRTVVTTSDPNTGRTRVPGSDPVRMGSNGGQDDVLGDESWYAVYLQGVE</sequence>
<keyword evidence="2" id="KW-0812">Transmembrane</keyword>
<keyword evidence="5" id="KW-1185">Reference proteome</keyword>
<dbReference type="NCBIfam" id="TIGR00996">
    <property type="entry name" value="Mtu_fam_mce"/>
    <property type="match status" value="1"/>
</dbReference>
<dbReference type="Pfam" id="PF02470">
    <property type="entry name" value="MlaD"/>
    <property type="match status" value="1"/>
</dbReference>
<organism evidence="4 5">
    <name type="scientific">Haloechinothrix alba</name>
    <dbReference type="NCBI Taxonomy" id="664784"/>
    <lineage>
        <taxon>Bacteria</taxon>
        <taxon>Bacillati</taxon>
        <taxon>Actinomycetota</taxon>
        <taxon>Actinomycetes</taxon>
        <taxon>Pseudonocardiales</taxon>
        <taxon>Pseudonocardiaceae</taxon>
        <taxon>Haloechinothrix</taxon>
    </lineage>
</organism>
<dbReference type="InterPro" id="IPR005693">
    <property type="entry name" value="Mce"/>
</dbReference>
<dbReference type="RefSeq" id="WP_089300883.1">
    <property type="nucleotide sequence ID" value="NZ_FZNW01000007.1"/>
</dbReference>
<keyword evidence="2" id="KW-1133">Transmembrane helix</keyword>
<accession>A0A238WP16</accession>
<evidence type="ECO:0000313" key="5">
    <source>
        <dbReference type="Proteomes" id="UP000198348"/>
    </source>
</evidence>
<evidence type="ECO:0000256" key="1">
    <source>
        <dbReference type="SAM" id="MobiDB-lite"/>
    </source>
</evidence>
<dbReference type="GO" id="GO:0005576">
    <property type="term" value="C:extracellular region"/>
    <property type="evidence" value="ECO:0007669"/>
    <property type="project" value="TreeGrafter"/>
</dbReference>